<dbReference type="Proteomes" id="UP000233343">
    <property type="component" value="Unassembled WGS sequence"/>
</dbReference>
<evidence type="ECO:0000313" key="2">
    <source>
        <dbReference type="EMBL" id="PKG30189.1"/>
    </source>
</evidence>
<dbReference type="Gene3D" id="1.10.287.900">
    <property type="entry name" value="The crystal structure of the spermine/spermidine acetyltransferase from enterococcus faecali"/>
    <property type="match status" value="1"/>
</dbReference>
<dbReference type="Pfam" id="PF00583">
    <property type="entry name" value="Acetyltransf_1"/>
    <property type="match status" value="1"/>
</dbReference>
<dbReference type="EMBL" id="PISD01000008">
    <property type="protein sequence ID" value="PKG30189.1"/>
    <property type="molecule type" value="Genomic_DNA"/>
</dbReference>
<accession>A0A2N0ZL00</accession>
<dbReference type="PANTHER" id="PTHR43617:SF22">
    <property type="entry name" value="L-AMINO ACID N-ACETYLTRANSFERASE AAAT"/>
    <property type="match status" value="1"/>
</dbReference>
<keyword evidence="3" id="KW-1185">Reference proteome</keyword>
<name>A0A2N0ZL00_9BACI</name>
<comment type="caution">
    <text evidence="2">The sequence shown here is derived from an EMBL/GenBank/DDBJ whole genome shotgun (WGS) entry which is preliminary data.</text>
</comment>
<keyword evidence="2" id="KW-0808">Transferase</keyword>
<dbReference type="InterPro" id="IPR000182">
    <property type="entry name" value="GNAT_dom"/>
</dbReference>
<reference evidence="2 3" key="1">
    <citation type="journal article" date="2010" name="Int. J. Syst. Evol. Microbiol.">
        <title>Bacillus horneckiae sp. nov., isolated from a spacecraft-assembly clean room.</title>
        <authorList>
            <person name="Vaishampayan P."/>
            <person name="Probst A."/>
            <person name="Krishnamurthi S."/>
            <person name="Ghosh S."/>
            <person name="Osman S."/>
            <person name="McDowall A."/>
            <person name="Ruckmani A."/>
            <person name="Mayilraj S."/>
            <person name="Venkateswaran K."/>
        </authorList>
    </citation>
    <scope>NUCLEOTIDE SEQUENCE [LARGE SCALE GENOMIC DNA]</scope>
    <source>
        <strain evidence="3">1PO1SC</strain>
    </source>
</reference>
<dbReference type="RefSeq" id="WP_066199920.1">
    <property type="nucleotide sequence ID" value="NZ_CP194732.1"/>
</dbReference>
<gene>
    <name evidence="2" type="ORF">CWS20_04130</name>
</gene>
<sequence>MSREIRDITSSNEKEILSLNITKEQHRFIEPISQCLAEAKEDNRYVPLGLYKNDKAVGFSMYGKFEDQVWLDRFLIDKRFQGTGLGQYFMQKLIEFLKNKFPTNNIYLSVYENNKRAIKLYKKLGFIFINEEDENGEKVMKMK</sequence>
<dbReference type="GO" id="GO:0016747">
    <property type="term" value="F:acyltransferase activity, transferring groups other than amino-acyl groups"/>
    <property type="evidence" value="ECO:0007669"/>
    <property type="project" value="InterPro"/>
</dbReference>
<feature type="domain" description="N-acetyltransferase" evidence="1">
    <location>
        <begin position="3"/>
        <end position="143"/>
    </location>
</feature>
<organism evidence="2 3">
    <name type="scientific">Cytobacillus horneckiae</name>
    <dbReference type="NCBI Taxonomy" id="549687"/>
    <lineage>
        <taxon>Bacteria</taxon>
        <taxon>Bacillati</taxon>
        <taxon>Bacillota</taxon>
        <taxon>Bacilli</taxon>
        <taxon>Bacillales</taxon>
        <taxon>Bacillaceae</taxon>
        <taxon>Cytobacillus</taxon>
    </lineage>
</organism>
<evidence type="ECO:0000313" key="3">
    <source>
        <dbReference type="Proteomes" id="UP000233343"/>
    </source>
</evidence>
<proteinExistence type="predicted"/>
<dbReference type="SUPFAM" id="SSF55729">
    <property type="entry name" value="Acyl-CoA N-acyltransferases (Nat)"/>
    <property type="match status" value="1"/>
</dbReference>
<evidence type="ECO:0000259" key="1">
    <source>
        <dbReference type="PROSITE" id="PS51186"/>
    </source>
</evidence>
<dbReference type="CDD" id="cd04301">
    <property type="entry name" value="NAT_SF"/>
    <property type="match status" value="1"/>
</dbReference>
<dbReference type="InterPro" id="IPR050276">
    <property type="entry name" value="MshD_Acetyltransferase"/>
</dbReference>
<dbReference type="AlphaFoldDB" id="A0A2N0ZL00"/>
<dbReference type="PROSITE" id="PS51186">
    <property type="entry name" value="GNAT"/>
    <property type="match status" value="1"/>
</dbReference>
<protein>
    <submittedName>
        <fullName evidence="2">N-acetyltransferase</fullName>
    </submittedName>
</protein>
<dbReference type="PANTHER" id="PTHR43617">
    <property type="entry name" value="L-AMINO ACID N-ACETYLTRANSFERASE"/>
    <property type="match status" value="1"/>
</dbReference>
<dbReference type="InterPro" id="IPR016181">
    <property type="entry name" value="Acyl_CoA_acyltransferase"/>
</dbReference>
<dbReference type="Gene3D" id="3.40.630.30">
    <property type="match status" value="1"/>
</dbReference>
<dbReference type="InterPro" id="IPR027455">
    <property type="entry name" value="Sper_AcTfrase_N"/>
</dbReference>